<evidence type="ECO:0000256" key="3">
    <source>
        <dbReference type="SAM" id="MobiDB-lite"/>
    </source>
</evidence>
<feature type="compositionally biased region" description="Polar residues" evidence="3">
    <location>
        <begin position="798"/>
        <end position="810"/>
    </location>
</feature>
<dbReference type="SMART" id="SM01008">
    <property type="entry name" value="Ald_Xan_dh_C"/>
    <property type="match status" value="1"/>
</dbReference>
<dbReference type="InterPro" id="IPR036856">
    <property type="entry name" value="Ald_Oxase/Xan_DH_a/b_sf"/>
</dbReference>
<organism evidence="5 6">
    <name type="scientific">Knoellia koreensis</name>
    <dbReference type="NCBI Taxonomy" id="2730921"/>
    <lineage>
        <taxon>Bacteria</taxon>
        <taxon>Bacillati</taxon>
        <taxon>Actinomycetota</taxon>
        <taxon>Actinomycetes</taxon>
        <taxon>Micrococcales</taxon>
        <taxon>Intrasporangiaceae</taxon>
        <taxon>Knoellia</taxon>
    </lineage>
</organism>
<dbReference type="EMBL" id="JABEPQ010000004">
    <property type="protein sequence ID" value="NNM47490.1"/>
    <property type="molecule type" value="Genomic_DNA"/>
</dbReference>
<accession>A0A849HC80</accession>
<evidence type="ECO:0000256" key="1">
    <source>
        <dbReference type="ARBA" id="ARBA00022505"/>
    </source>
</evidence>
<dbReference type="GO" id="GO:0016491">
    <property type="term" value="F:oxidoreductase activity"/>
    <property type="evidence" value="ECO:0007669"/>
    <property type="project" value="UniProtKB-KW"/>
</dbReference>
<evidence type="ECO:0000313" key="6">
    <source>
        <dbReference type="Proteomes" id="UP000588586"/>
    </source>
</evidence>
<sequence length="838" mass="89633">MTAVDERPETAQDDAKGEIGTARKRKEDQRLITGRTRWTDNIQLPGMLHLAMVRSPFAHAKITSIDTEAAKAAPGVHAVLTGKDLGESQGVLINAWPITPDQKTPTHLPMPVDRVAFAGEIVAVVVARSAAAARDAAELVDVDYEELPAALDLKEAAQDKAIAHPDLGTNKSALWVFDSKEAGTGGDVEEAISKARTDGVVVEREFRQQRLIPAFMEPRSVVVDPTGEQNVMWSATQVPHIVRFALAATTGVPESKIRVIAPDVGGGFGGKLQVTPEEWLAWAIARRLGKPVKYTETRSESLLSAHHGRDQWQKLTLAATKDGELTAFKVELLADLGAYVAVVGGGVPVLGAFMFNAIYKIPAYHFACQTVLTNKTWTDAYRGAGRPEATFGIERMMDELAAELGMEPFELREKNWIKHEEFPFTTVAGLEYDSGNYEAATAEAKESFGYDELRREQQERRDRKDPVQLGIGISTFTEMCGLAPSRVLGSLDYGAGGWESASVRMLATGKVEVVTGASAHGQGHETAFSQIVADRLGVPFEDVEVLHGDTQVAVKGLDTYGSRSLVVGGEALVRAADKVIEKAKPVAAHLLEVSADDLEFSGGRFGVKGTDQGLTIQEIALATFAAHNLPDGMEPSIDADSTYDPVNFSYPHGTHLCAVEVDTETGQIRMRKYTAVDDIGNVINPLIVEGQVHGGLVQGIAQALWEDAVYDDQGTLVSGSFVDYTLPTAADTISFDVHHRSTPSTTNTLGTKGVGEAGTIASTPAVVNAIVDALRPMGVTDIQMPATPERVWRAIQTAGANQSDATTSDAQPHFDEGAPNQAPADASSTGTPTEGAGQ</sequence>
<dbReference type="PANTHER" id="PTHR11908">
    <property type="entry name" value="XANTHINE DEHYDROGENASE"/>
    <property type="match status" value="1"/>
</dbReference>
<dbReference type="SUPFAM" id="SSF54665">
    <property type="entry name" value="CO dehydrogenase molybdoprotein N-domain-like"/>
    <property type="match status" value="1"/>
</dbReference>
<dbReference type="Pfam" id="PF01315">
    <property type="entry name" value="Ald_Xan_dh_C"/>
    <property type="match status" value="1"/>
</dbReference>
<dbReference type="InterPro" id="IPR046867">
    <property type="entry name" value="AldOxase/xan_DH_MoCoBD2"/>
</dbReference>
<dbReference type="InterPro" id="IPR016208">
    <property type="entry name" value="Ald_Oxase/xanthine_DH-like"/>
</dbReference>
<keyword evidence="1" id="KW-0500">Molybdenum</keyword>
<dbReference type="SUPFAM" id="SSF56003">
    <property type="entry name" value="Molybdenum cofactor-binding domain"/>
    <property type="match status" value="1"/>
</dbReference>
<dbReference type="Proteomes" id="UP000588586">
    <property type="component" value="Unassembled WGS sequence"/>
</dbReference>
<evidence type="ECO:0000259" key="4">
    <source>
        <dbReference type="SMART" id="SM01008"/>
    </source>
</evidence>
<keyword evidence="6" id="KW-1185">Reference proteome</keyword>
<dbReference type="InterPro" id="IPR037165">
    <property type="entry name" value="AldOxase/xan_DH_Mopterin-bd_sf"/>
</dbReference>
<dbReference type="InterPro" id="IPR000674">
    <property type="entry name" value="Ald_Oxase/Xan_DH_a/b"/>
</dbReference>
<feature type="region of interest" description="Disordered" evidence="3">
    <location>
        <begin position="798"/>
        <end position="838"/>
    </location>
</feature>
<feature type="compositionally biased region" description="Basic and acidic residues" evidence="3">
    <location>
        <begin position="1"/>
        <end position="17"/>
    </location>
</feature>
<dbReference type="Gene3D" id="3.30.365.10">
    <property type="entry name" value="Aldehyde oxidase/xanthine dehydrogenase, molybdopterin binding domain"/>
    <property type="match status" value="4"/>
</dbReference>
<dbReference type="Pfam" id="PF02738">
    <property type="entry name" value="MoCoBD_1"/>
    <property type="match status" value="1"/>
</dbReference>
<dbReference type="RefSeq" id="WP_171244625.1">
    <property type="nucleotide sequence ID" value="NZ_JABEPQ010000004.1"/>
</dbReference>
<protein>
    <submittedName>
        <fullName evidence="5">Xanthine dehydrogenase family protein molybdopterin-binding subunit</fullName>
    </submittedName>
</protein>
<dbReference type="PANTHER" id="PTHR11908:SF132">
    <property type="entry name" value="ALDEHYDE OXIDASE 1-RELATED"/>
    <property type="match status" value="1"/>
</dbReference>
<dbReference type="Gene3D" id="3.90.1170.50">
    <property type="entry name" value="Aldehyde oxidase/xanthine dehydrogenase, a/b hammerhead"/>
    <property type="match status" value="1"/>
</dbReference>
<gene>
    <name evidence="5" type="ORF">HJG52_15960</name>
</gene>
<dbReference type="InterPro" id="IPR008274">
    <property type="entry name" value="AldOxase/xan_DH_MoCoBD1"/>
</dbReference>
<feature type="region of interest" description="Disordered" evidence="3">
    <location>
        <begin position="1"/>
        <end position="28"/>
    </location>
</feature>
<keyword evidence="2" id="KW-0560">Oxidoreductase</keyword>
<proteinExistence type="predicted"/>
<dbReference type="AlphaFoldDB" id="A0A849HC80"/>
<name>A0A849HC80_9MICO</name>
<comment type="caution">
    <text evidence="5">The sequence shown here is derived from an EMBL/GenBank/DDBJ whole genome shotgun (WGS) entry which is preliminary data.</text>
</comment>
<evidence type="ECO:0000256" key="2">
    <source>
        <dbReference type="ARBA" id="ARBA00023002"/>
    </source>
</evidence>
<dbReference type="GO" id="GO:0005506">
    <property type="term" value="F:iron ion binding"/>
    <property type="evidence" value="ECO:0007669"/>
    <property type="project" value="InterPro"/>
</dbReference>
<evidence type="ECO:0000313" key="5">
    <source>
        <dbReference type="EMBL" id="NNM47490.1"/>
    </source>
</evidence>
<feature type="domain" description="Aldehyde oxidase/xanthine dehydrogenase a/b hammerhead" evidence="4">
    <location>
        <begin position="33"/>
        <end position="148"/>
    </location>
</feature>
<dbReference type="Pfam" id="PF20256">
    <property type="entry name" value="MoCoBD_2"/>
    <property type="match status" value="1"/>
</dbReference>
<reference evidence="5 6" key="1">
    <citation type="submission" date="2020-04" db="EMBL/GenBank/DDBJ databases">
        <title>Knoellia sp. isolate from air conditioner.</title>
        <authorList>
            <person name="Chea S."/>
            <person name="Kim D.-U."/>
        </authorList>
    </citation>
    <scope>NUCLEOTIDE SEQUENCE [LARGE SCALE GENOMIC DNA]</scope>
    <source>
        <strain evidence="5 6">DB2414S</strain>
    </source>
</reference>